<dbReference type="PANTHER" id="PTHR35446:SF2">
    <property type="entry name" value="CARBOXYMUCONOLACTONE DECARBOXYLASE-LIKE DOMAIN-CONTAINING PROTEIN"/>
    <property type="match status" value="1"/>
</dbReference>
<dbReference type="AlphaFoldDB" id="A0A8S3ZYH0"/>
<gene>
    <name evidence="2" type="ORF">CUNI_LOCUS20325</name>
</gene>
<proteinExistence type="predicted"/>
<dbReference type="NCBIfam" id="TIGR00778">
    <property type="entry name" value="ahpD_dom"/>
    <property type="match status" value="1"/>
</dbReference>
<dbReference type="NCBIfam" id="TIGR01926">
    <property type="entry name" value="peroxid_rel"/>
    <property type="match status" value="1"/>
</dbReference>
<evidence type="ECO:0000259" key="1">
    <source>
        <dbReference type="Pfam" id="PF02627"/>
    </source>
</evidence>
<reference evidence="2" key="1">
    <citation type="submission" date="2021-04" db="EMBL/GenBank/DDBJ databases">
        <authorList>
            <consortium name="Molecular Ecology Group"/>
        </authorList>
    </citation>
    <scope>NUCLEOTIDE SEQUENCE</scope>
</reference>
<dbReference type="Gene3D" id="1.20.5.810">
    <property type="entry name" value="AhpD-like"/>
    <property type="match status" value="1"/>
</dbReference>
<dbReference type="Gene3D" id="1.20.1290.10">
    <property type="entry name" value="AhpD-like"/>
    <property type="match status" value="1"/>
</dbReference>
<dbReference type="EMBL" id="CAJHNH020007556">
    <property type="protein sequence ID" value="CAG5134767.1"/>
    <property type="molecule type" value="Genomic_DNA"/>
</dbReference>
<dbReference type="Pfam" id="PF02627">
    <property type="entry name" value="CMD"/>
    <property type="match status" value="1"/>
</dbReference>
<dbReference type="InterPro" id="IPR010195">
    <property type="entry name" value="Uncharacterised_peroxidase-rel"/>
</dbReference>
<keyword evidence="3" id="KW-1185">Reference proteome</keyword>
<feature type="domain" description="Carboxymuconolactone decarboxylase-like" evidence="1">
    <location>
        <begin position="77"/>
        <end position="128"/>
    </location>
</feature>
<dbReference type="GO" id="GO:0051920">
    <property type="term" value="F:peroxiredoxin activity"/>
    <property type="evidence" value="ECO:0007669"/>
    <property type="project" value="InterPro"/>
</dbReference>
<dbReference type="PANTHER" id="PTHR35446">
    <property type="entry name" value="SI:CH211-175M2.5"/>
    <property type="match status" value="1"/>
</dbReference>
<comment type="caution">
    <text evidence="2">The sequence shown here is derived from an EMBL/GenBank/DDBJ whole genome shotgun (WGS) entry which is preliminary data.</text>
</comment>
<dbReference type="InterPro" id="IPR004675">
    <property type="entry name" value="AhpD_core"/>
</dbReference>
<dbReference type="SUPFAM" id="SSF69118">
    <property type="entry name" value="AhpD-like"/>
    <property type="match status" value="1"/>
</dbReference>
<evidence type="ECO:0000313" key="2">
    <source>
        <dbReference type="EMBL" id="CAG5134767.1"/>
    </source>
</evidence>
<dbReference type="Proteomes" id="UP000678393">
    <property type="component" value="Unassembled WGS sequence"/>
</dbReference>
<accession>A0A8S3ZYH0</accession>
<organism evidence="2 3">
    <name type="scientific">Candidula unifasciata</name>
    <dbReference type="NCBI Taxonomy" id="100452"/>
    <lineage>
        <taxon>Eukaryota</taxon>
        <taxon>Metazoa</taxon>
        <taxon>Spiralia</taxon>
        <taxon>Lophotrochozoa</taxon>
        <taxon>Mollusca</taxon>
        <taxon>Gastropoda</taxon>
        <taxon>Heterobranchia</taxon>
        <taxon>Euthyneura</taxon>
        <taxon>Panpulmonata</taxon>
        <taxon>Eupulmonata</taxon>
        <taxon>Stylommatophora</taxon>
        <taxon>Helicina</taxon>
        <taxon>Helicoidea</taxon>
        <taxon>Geomitridae</taxon>
        <taxon>Candidula</taxon>
    </lineage>
</organism>
<name>A0A8S3ZYH0_9EUPU</name>
<protein>
    <recommendedName>
        <fullName evidence="1">Carboxymuconolactone decarboxylase-like domain-containing protein</fullName>
    </recommendedName>
</protein>
<dbReference type="InterPro" id="IPR029032">
    <property type="entry name" value="AhpD-like"/>
</dbReference>
<dbReference type="OrthoDB" id="10040445at2759"/>
<sequence length="230" mass="26165">MSQMSLLMRHQLKNSHSLIRLNRCLSSGQSKPERPISRFPIPDISEIPSDLREVIEEAQEKAGFTPNVFKTLSYRPNEMRAFVNYHNAVMENREGGNLTKADKEMIIVAVSAFNKCTYCIIAHSALCRIYSKNTILADQIAANWETADIDDRQRAILTFAMAVAKCQPLSDQHFEELYKHSLNQADAWDIGSVVALFSLSNRMAFLTSMRPNEELYMLGRIPRPPKDSKL</sequence>
<evidence type="ECO:0000313" key="3">
    <source>
        <dbReference type="Proteomes" id="UP000678393"/>
    </source>
</evidence>
<dbReference type="InterPro" id="IPR003779">
    <property type="entry name" value="CMD-like"/>
</dbReference>